<evidence type="ECO:0000313" key="1">
    <source>
        <dbReference type="EnsemblPlants" id="OB01G41340.1"/>
    </source>
</evidence>
<proteinExistence type="predicted"/>
<keyword evidence="2" id="KW-1185">Reference proteome</keyword>
<reference evidence="1" key="2">
    <citation type="submission" date="2013-04" db="UniProtKB">
        <authorList>
            <consortium name="EnsemblPlants"/>
        </authorList>
    </citation>
    <scope>IDENTIFICATION</scope>
</reference>
<organism evidence="1">
    <name type="scientific">Oryza brachyantha</name>
    <name type="common">malo sina</name>
    <dbReference type="NCBI Taxonomy" id="4533"/>
    <lineage>
        <taxon>Eukaryota</taxon>
        <taxon>Viridiplantae</taxon>
        <taxon>Streptophyta</taxon>
        <taxon>Embryophyta</taxon>
        <taxon>Tracheophyta</taxon>
        <taxon>Spermatophyta</taxon>
        <taxon>Magnoliopsida</taxon>
        <taxon>Liliopsida</taxon>
        <taxon>Poales</taxon>
        <taxon>Poaceae</taxon>
        <taxon>BOP clade</taxon>
        <taxon>Oryzoideae</taxon>
        <taxon>Oryzeae</taxon>
        <taxon>Oryzinae</taxon>
        <taxon>Oryza</taxon>
    </lineage>
</organism>
<dbReference type="AlphaFoldDB" id="J3L4H8"/>
<dbReference type="Gramene" id="OB01G41340.1">
    <property type="protein sequence ID" value="OB01G41340.1"/>
    <property type="gene ID" value="OB01G41340"/>
</dbReference>
<accession>J3L4H8</accession>
<dbReference type="Proteomes" id="UP000006038">
    <property type="component" value="Chromosome 1"/>
</dbReference>
<dbReference type="EnsemblPlants" id="OB01G41340.1">
    <property type="protein sequence ID" value="OB01G41340.1"/>
    <property type="gene ID" value="OB01G41340"/>
</dbReference>
<name>J3L4H8_ORYBR</name>
<evidence type="ECO:0000313" key="2">
    <source>
        <dbReference type="Proteomes" id="UP000006038"/>
    </source>
</evidence>
<sequence>MTASAKTKTSASAYMPPLVPGHMVKSTSEFLPQKKVMCVYLIDFMAAPAPPRRRGHPAHVVPSHVHG</sequence>
<protein>
    <submittedName>
        <fullName evidence="1">Uncharacterized protein</fullName>
    </submittedName>
</protein>
<dbReference type="HOGENOM" id="CLU_2816489_0_0_1"/>
<reference evidence="1" key="1">
    <citation type="journal article" date="2013" name="Nat. Commun.">
        <title>Whole-genome sequencing of Oryza brachyantha reveals mechanisms underlying Oryza genome evolution.</title>
        <authorList>
            <person name="Chen J."/>
            <person name="Huang Q."/>
            <person name="Gao D."/>
            <person name="Wang J."/>
            <person name="Lang Y."/>
            <person name="Liu T."/>
            <person name="Li B."/>
            <person name="Bai Z."/>
            <person name="Luis Goicoechea J."/>
            <person name="Liang C."/>
            <person name="Chen C."/>
            <person name="Zhang W."/>
            <person name="Sun S."/>
            <person name="Liao Y."/>
            <person name="Zhang X."/>
            <person name="Yang L."/>
            <person name="Song C."/>
            <person name="Wang M."/>
            <person name="Shi J."/>
            <person name="Liu G."/>
            <person name="Liu J."/>
            <person name="Zhou H."/>
            <person name="Zhou W."/>
            <person name="Yu Q."/>
            <person name="An N."/>
            <person name="Chen Y."/>
            <person name="Cai Q."/>
            <person name="Wang B."/>
            <person name="Liu B."/>
            <person name="Min J."/>
            <person name="Huang Y."/>
            <person name="Wu H."/>
            <person name="Li Z."/>
            <person name="Zhang Y."/>
            <person name="Yin Y."/>
            <person name="Song W."/>
            <person name="Jiang J."/>
            <person name="Jackson S.A."/>
            <person name="Wing R.A."/>
            <person name="Wang J."/>
            <person name="Chen M."/>
        </authorList>
    </citation>
    <scope>NUCLEOTIDE SEQUENCE [LARGE SCALE GENOMIC DNA]</scope>
    <source>
        <strain evidence="1">cv. IRGC 101232</strain>
    </source>
</reference>